<dbReference type="Proteomes" id="UP000322315">
    <property type="component" value="Unassembled WGS sequence"/>
</dbReference>
<dbReference type="RefSeq" id="WP_144115794.1">
    <property type="nucleotide sequence ID" value="NZ_JACHGE010000004.1"/>
</dbReference>
<protein>
    <submittedName>
        <fullName evidence="3">DUF4174 domain-containing protein</fullName>
    </submittedName>
</protein>
<evidence type="ECO:0000313" key="6">
    <source>
        <dbReference type="Proteomes" id="UP000322315"/>
    </source>
</evidence>
<evidence type="ECO:0000259" key="2">
    <source>
        <dbReference type="Pfam" id="PF13778"/>
    </source>
</evidence>
<name>A0A5M7BH38_9FLAO</name>
<dbReference type="Proteomes" id="UP000315145">
    <property type="component" value="Unassembled WGS sequence"/>
</dbReference>
<dbReference type="AlphaFoldDB" id="A0A5M7BH38"/>
<dbReference type="EMBL" id="VWRS01000002">
    <property type="protein sequence ID" value="KAA5826385.1"/>
    <property type="molecule type" value="Genomic_DNA"/>
</dbReference>
<organism evidence="3 6">
    <name type="scientific">Algibacter amylolyticus</name>
    <dbReference type="NCBI Taxonomy" id="1608400"/>
    <lineage>
        <taxon>Bacteria</taxon>
        <taxon>Pseudomonadati</taxon>
        <taxon>Bacteroidota</taxon>
        <taxon>Flavobacteriia</taxon>
        <taxon>Flavobacteriales</taxon>
        <taxon>Flavobacteriaceae</taxon>
        <taxon>Algibacter</taxon>
    </lineage>
</organism>
<evidence type="ECO:0000313" key="4">
    <source>
        <dbReference type="EMBL" id="TSJ80423.1"/>
    </source>
</evidence>
<sequence length="145" mass="16756">MKVFKILFFVISIISANKGMSQNIASHQWENRVLLVLTDDADTSAFQNQIKELLAHENGLTDRKLIVYQIKKHSYTKSLLDEAWQNSSKTYEKYKSKNSSLEVVLIGLDGGIKLRQPHLLTCEKLFETIDVMPMRKSELKLRSRK</sequence>
<dbReference type="InterPro" id="IPR025232">
    <property type="entry name" value="DUF4174"/>
</dbReference>
<dbReference type="Pfam" id="PF13778">
    <property type="entry name" value="DUF4174"/>
    <property type="match status" value="1"/>
</dbReference>
<evidence type="ECO:0000313" key="3">
    <source>
        <dbReference type="EMBL" id="KAA5826385.1"/>
    </source>
</evidence>
<dbReference type="OrthoDB" id="7362103at2"/>
<accession>A0A5M7BH38</accession>
<reference evidence="4 5" key="2">
    <citation type="submission" date="2019-07" db="EMBL/GenBank/DDBJ databases">
        <title>Algibacter marinivivus sp. nov., isolated from the surface of a marine red alga.</title>
        <authorList>
            <person name="Zhong X."/>
            <person name="Xu W."/>
            <person name="Zhang Y."/>
            <person name="Zhang Q."/>
            <person name="Du Z."/>
        </authorList>
    </citation>
    <scope>NUCLEOTIDE SEQUENCE [LARGE SCALE GENOMIC DNA]</scope>
    <source>
        <strain evidence="4 5">RU-4-M-4</strain>
    </source>
</reference>
<reference evidence="3 6" key="1">
    <citation type="journal article" date="2015" name="Int. J. Syst. Evol. Microbiol.">
        <title>Algibacter amylolyticus sp. nov., isolated from intertidal sediment.</title>
        <authorList>
            <person name="Zhang D.C."/>
            <person name="Wu J."/>
            <person name="Neuner K."/>
            <person name="Yao J."/>
            <person name="Margesin R."/>
        </authorList>
    </citation>
    <scope>NUCLEOTIDE SEQUENCE [LARGE SCALE GENOMIC DNA]</scope>
    <source>
        <strain evidence="3 6">RU-4-M-4</strain>
    </source>
</reference>
<keyword evidence="1" id="KW-0732">Signal</keyword>
<evidence type="ECO:0000256" key="1">
    <source>
        <dbReference type="ARBA" id="ARBA00022729"/>
    </source>
</evidence>
<feature type="domain" description="DUF4174" evidence="2">
    <location>
        <begin position="24"/>
        <end position="138"/>
    </location>
</feature>
<dbReference type="EMBL" id="VMBF01000002">
    <property type="protein sequence ID" value="TSJ80423.1"/>
    <property type="molecule type" value="Genomic_DNA"/>
</dbReference>
<reference evidence="3" key="3">
    <citation type="submission" date="2019-09" db="EMBL/GenBank/DDBJ databases">
        <authorList>
            <person name="Zhang D.-C."/>
        </authorList>
    </citation>
    <scope>NUCLEOTIDE SEQUENCE</scope>
    <source>
        <strain evidence="3">RU-4-M-4</strain>
    </source>
</reference>
<gene>
    <name evidence="3" type="ORF">F2B50_06090</name>
    <name evidence="4" type="ORF">FPF71_06090</name>
</gene>
<proteinExistence type="predicted"/>
<evidence type="ECO:0000313" key="5">
    <source>
        <dbReference type="Proteomes" id="UP000315145"/>
    </source>
</evidence>
<comment type="caution">
    <text evidence="3">The sequence shown here is derived from an EMBL/GenBank/DDBJ whole genome shotgun (WGS) entry which is preliminary data.</text>
</comment>
<keyword evidence="5" id="KW-1185">Reference proteome</keyword>